<comment type="cofactor">
    <cofactor evidence="1">
        <name>Zn(2+)</name>
        <dbReference type="ChEBI" id="CHEBI:29105"/>
    </cofactor>
</comment>
<evidence type="ECO:0000313" key="7">
    <source>
        <dbReference type="Proteomes" id="UP000660262"/>
    </source>
</evidence>
<gene>
    <name evidence="6" type="ORF">PPROV_000711900</name>
</gene>
<feature type="domain" description="Peptidase M14" evidence="5">
    <location>
        <begin position="926"/>
        <end position="1278"/>
    </location>
</feature>
<evidence type="ECO:0000256" key="1">
    <source>
        <dbReference type="ARBA" id="ARBA00001947"/>
    </source>
</evidence>
<dbReference type="PANTHER" id="PTHR12756:SF11">
    <property type="entry name" value="CYTOSOLIC CARBOXYPEPTIDASE 1"/>
    <property type="match status" value="1"/>
</dbReference>
<comment type="similarity">
    <text evidence="2 3">Belongs to the peptidase M14 family.</text>
</comment>
<feature type="compositionally biased region" description="Polar residues" evidence="4">
    <location>
        <begin position="612"/>
        <end position="624"/>
    </location>
</feature>
<feature type="compositionally biased region" description="Low complexity" evidence="4">
    <location>
        <begin position="1141"/>
        <end position="1175"/>
    </location>
</feature>
<feature type="active site" description="Proton donor/acceptor" evidence="3">
    <location>
        <position position="1241"/>
    </location>
</feature>
<feature type="region of interest" description="Disordered" evidence="4">
    <location>
        <begin position="1"/>
        <end position="22"/>
    </location>
</feature>
<protein>
    <recommendedName>
        <fullName evidence="5">Peptidase M14 domain-containing protein</fullName>
    </recommendedName>
</protein>
<dbReference type="PROSITE" id="PS52035">
    <property type="entry name" value="PEPTIDASE_M14"/>
    <property type="match status" value="1"/>
</dbReference>
<evidence type="ECO:0000259" key="5">
    <source>
        <dbReference type="PROSITE" id="PS52035"/>
    </source>
</evidence>
<feature type="region of interest" description="Disordered" evidence="4">
    <location>
        <begin position="610"/>
        <end position="635"/>
    </location>
</feature>
<dbReference type="GO" id="GO:0008270">
    <property type="term" value="F:zinc ion binding"/>
    <property type="evidence" value="ECO:0007669"/>
    <property type="project" value="InterPro"/>
</dbReference>
<evidence type="ECO:0000256" key="4">
    <source>
        <dbReference type="SAM" id="MobiDB-lite"/>
    </source>
</evidence>
<evidence type="ECO:0000256" key="3">
    <source>
        <dbReference type="PROSITE-ProRule" id="PRU01379"/>
    </source>
</evidence>
<feature type="compositionally biased region" description="Low complexity" evidence="4">
    <location>
        <begin position="1123"/>
        <end position="1133"/>
    </location>
</feature>
<comment type="caution">
    <text evidence="6">The sequence shown here is derived from an EMBL/GenBank/DDBJ whole genome shotgun (WGS) entry which is preliminary data.</text>
</comment>
<sequence length="1328" mass="140452">MSSSSLGASNSERTLSYGPSHAHHHSLSAAAHVTVAEALHALAAATDSSLAASAARTLAAAWKARPRHGKALEASLAALASMQHGSANAGNATDTSLANVARTLASAIEANAQWPAEARACVESLQTILRQEKGAAAAMRMSGALKACCNVIRNHANVDSNDSGTDEEDVPATTNESAEAARAAIKLVARYAAVSELTSRALCKDKALGVDGIVDIINGTRIGTALTVEPTGVDDLGTCTYALELLAALCKFTHSGEIVASRPLRLLHALSRAANKHTARVDVVGNIASVVKRICKLPSCRREWLDNAEVACIARRLCYDCMLDVHASGVAHCGAYKEYKRAYRALCLLSQNLVAPSWGAGVRLNSSPSPTPMPHAANGGSEEVRDESDETLADADFSMSTANVVRSSGVCEMPDFTSRAFPELVSEWPSDALGDDENAPPFSVHVPAREAPTRLQIGRGGEGNLLVDVEKIGGGARGSMVCELMLDRARSLVATGETVRDGLGPMIAPRECFWCDNASIGGGDEANDDRWLAFASDFPGANLRSATCMARDEYDLVLSEDRNDASRRVQWFFFEIRNAVPGRTYRFNVVNFNKKASLYERGCQVLMRARSSDGNDAQSPQQQGAADEDEKVVEGQQWQHVGNSICYYPSPYRELEVPSPPPQVEDEDEENQEEKREVPAAGGDEKKSKALSGKKNVVKGKLGARAGARSTSSGGVMRPAATARRPSVSSSTPSSSSAASNGAISSSKVTKSSRGKGLRAGATAVVAANKITSKAGTSVDAKTSSDDAQPGMGSGLFALTFDVRVPCGGTYQIASGFPYGHADLQRDLDDILGPEYTFVDDPNAVTTSSDSTDVSSQKPITIVSSDDRPPRPPRPPPSGVPSGADGAQILAALPQPRWPTETHDEIQVDGSAHDSDPSEDADAEIDASADGEIAAPRQVYAPRAPPGRPTVFRSTLCKSFMGRNVDLLTFADLSPGTLPVAERPVVVVTARVHPGESCASWVARGMMSWLVFSDDVHAEWMRTQFVVKMVPMLNPDGVELGSTRCSSVGVDLNRKWGQPSRLRHPCIYHTRRMLDALVADGRALRLFLDLHGHSRREGAFMFGVDPPKGGKDTAPPHIPPRSSSPAHGLSSSASERDLWQGSLGSSSSMSDLDDGTTLSGSFGSSGGLLPSSADGMAPPPPPIPEKTAARLRVRAIPVVFAARNDAVDLRLCSYKCGKGKNGCGRVVVAKEVGVPLSYTLEVSHAGGDPGALARRRHYRTADLEALGADLLASVAECHSRGLRLLLDSPPPSGDDAADQREMGLLREVSAANAAAEEAGEDFDDDLNN</sequence>
<feature type="compositionally biased region" description="Low complexity" evidence="4">
    <location>
        <begin position="718"/>
        <end position="747"/>
    </location>
</feature>
<evidence type="ECO:0000313" key="6">
    <source>
        <dbReference type="EMBL" id="GHP08380.1"/>
    </source>
</evidence>
<evidence type="ECO:0000256" key="2">
    <source>
        <dbReference type="ARBA" id="ARBA00005988"/>
    </source>
</evidence>
<feature type="compositionally biased region" description="Low complexity" evidence="4">
    <location>
        <begin position="845"/>
        <end position="856"/>
    </location>
</feature>
<dbReference type="InterPro" id="IPR050821">
    <property type="entry name" value="Cytosolic_carboxypeptidase"/>
</dbReference>
<reference evidence="6" key="1">
    <citation type="submission" date="2020-10" db="EMBL/GenBank/DDBJ databases">
        <title>Unveiling of a novel bifunctional photoreceptor, Dualchrome1, isolated from a cosmopolitan green alga.</title>
        <authorList>
            <person name="Suzuki S."/>
            <person name="Kawachi M."/>
        </authorList>
    </citation>
    <scope>NUCLEOTIDE SEQUENCE</scope>
    <source>
        <strain evidence="6">NIES 2893</strain>
    </source>
</reference>
<dbReference type="Gene3D" id="2.60.40.3120">
    <property type="match status" value="1"/>
</dbReference>
<feature type="region of interest" description="Disordered" evidence="4">
    <location>
        <begin position="842"/>
        <end position="948"/>
    </location>
</feature>
<dbReference type="Gene3D" id="3.40.630.10">
    <property type="entry name" value="Zn peptidases"/>
    <property type="match status" value="2"/>
</dbReference>
<name>A0A830HRI2_9CHLO</name>
<feature type="region of interest" description="Disordered" evidence="4">
    <location>
        <begin position="365"/>
        <end position="390"/>
    </location>
</feature>
<feature type="compositionally biased region" description="Polar residues" evidence="4">
    <location>
        <begin position="770"/>
        <end position="782"/>
    </location>
</feature>
<dbReference type="GO" id="GO:0006508">
    <property type="term" value="P:proteolysis"/>
    <property type="evidence" value="ECO:0007669"/>
    <property type="project" value="InterPro"/>
</dbReference>
<proteinExistence type="inferred from homology"/>
<dbReference type="Pfam" id="PF00246">
    <property type="entry name" value="Peptidase_M14"/>
    <property type="match status" value="1"/>
</dbReference>
<feature type="region of interest" description="Disordered" evidence="4">
    <location>
        <begin position="1100"/>
        <end position="1185"/>
    </location>
</feature>
<feature type="compositionally biased region" description="Polar residues" evidence="4">
    <location>
        <begin position="1"/>
        <end position="14"/>
    </location>
</feature>
<dbReference type="Proteomes" id="UP000660262">
    <property type="component" value="Unassembled WGS sequence"/>
</dbReference>
<keyword evidence="7" id="KW-1185">Reference proteome</keyword>
<feature type="compositionally biased region" description="Basic and acidic residues" evidence="4">
    <location>
        <begin position="900"/>
        <end position="916"/>
    </location>
</feature>
<dbReference type="SUPFAM" id="SSF53187">
    <property type="entry name" value="Zn-dependent exopeptidases"/>
    <property type="match status" value="1"/>
</dbReference>
<dbReference type="OrthoDB" id="10253041at2759"/>
<dbReference type="EMBL" id="BNJQ01000020">
    <property type="protein sequence ID" value="GHP08380.1"/>
    <property type="molecule type" value="Genomic_DNA"/>
</dbReference>
<dbReference type="PANTHER" id="PTHR12756">
    <property type="entry name" value="CYTOSOLIC CARBOXYPEPTIDASE"/>
    <property type="match status" value="1"/>
</dbReference>
<feature type="region of interest" description="Disordered" evidence="4">
    <location>
        <begin position="652"/>
        <end position="793"/>
    </location>
</feature>
<feature type="compositionally biased region" description="Basic and acidic residues" evidence="4">
    <location>
        <begin position="673"/>
        <end position="688"/>
    </location>
</feature>
<feature type="compositionally biased region" description="Acidic residues" evidence="4">
    <location>
        <begin position="917"/>
        <end position="929"/>
    </location>
</feature>
<accession>A0A830HRI2</accession>
<organism evidence="6 7">
    <name type="scientific">Pycnococcus provasolii</name>
    <dbReference type="NCBI Taxonomy" id="41880"/>
    <lineage>
        <taxon>Eukaryota</taxon>
        <taxon>Viridiplantae</taxon>
        <taxon>Chlorophyta</taxon>
        <taxon>Pseudoscourfieldiophyceae</taxon>
        <taxon>Pseudoscourfieldiales</taxon>
        <taxon>Pycnococcaceae</taxon>
        <taxon>Pycnococcus</taxon>
    </lineage>
</organism>
<dbReference type="GO" id="GO:0004181">
    <property type="term" value="F:metallocarboxypeptidase activity"/>
    <property type="evidence" value="ECO:0007669"/>
    <property type="project" value="InterPro"/>
</dbReference>
<dbReference type="InterPro" id="IPR000834">
    <property type="entry name" value="Peptidase_M14"/>
</dbReference>